<comment type="caution">
    <text evidence="6">The sequence shown here is derived from an EMBL/GenBank/DDBJ whole genome shotgun (WGS) entry which is preliminary data.</text>
</comment>
<dbReference type="PANTHER" id="PTHR12304">
    <property type="entry name" value="INOSINE-URIDINE PREFERRING NUCLEOSIDE HYDROLASE"/>
    <property type="match status" value="1"/>
</dbReference>
<dbReference type="InterPro" id="IPR001910">
    <property type="entry name" value="Inosine/uridine_hydrolase_dom"/>
</dbReference>
<evidence type="ECO:0000256" key="3">
    <source>
        <dbReference type="ARBA" id="ARBA00023295"/>
    </source>
</evidence>
<evidence type="ECO:0000256" key="4">
    <source>
        <dbReference type="SAM" id="SignalP"/>
    </source>
</evidence>
<dbReference type="GO" id="GO:0008477">
    <property type="term" value="F:purine nucleosidase activity"/>
    <property type="evidence" value="ECO:0007669"/>
    <property type="project" value="TreeGrafter"/>
</dbReference>
<protein>
    <recommendedName>
        <fullName evidence="5">Inosine/uridine-preferring nucleoside hydrolase domain-containing protein</fullName>
    </recommendedName>
</protein>
<gene>
    <name evidence="6" type="ORF">A1O1_04557</name>
</gene>
<evidence type="ECO:0000256" key="2">
    <source>
        <dbReference type="ARBA" id="ARBA00022801"/>
    </source>
</evidence>
<feature type="domain" description="Inosine/uridine-preferring nucleoside hydrolase" evidence="5">
    <location>
        <begin position="27"/>
        <end position="353"/>
    </location>
</feature>
<dbReference type="Pfam" id="PF01156">
    <property type="entry name" value="IU_nuc_hydro"/>
    <property type="match status" value="1"/>
</dbReference>
<evidence type="ECO:0000313" key="7">
    <source>
        <dbReference type="Proteomes" id="UP000019484"/>
    </source>
</evidence>
<accession>W9YP63</accession>
<dbReference type="InterPro" id="IPR023186">
    <property type="entry name" value="IUNH"/>
</dbReference>
<evidence type="ECO:0000313" key="6">
    <source>
        <dbReference type="EMBL" id="EXJ91445.1"/>
    </source>
</evidence>
<dbReference type="GeneID" id="19159438"/>
<keyword evidence="4" id="KW-0732">Signal</keyword>
<feature type="signal peptide" evidence="4">
    <location>
        <begin position="1"/>
        <end position="24"/>
    </location>
</feature>
<comment type="similarity">
    <text evidence="1">Belongs to the IUNH family.</text>
</comment>
<organism evidence="6 7">
    <name type="scientific">Capronia coronata CBS 617.96</name>
    <dbReference type="NCBI Taxonomy" id="1182541"/>
    <lineage>
        <taxon>Eukaryota</taxon>
        <taxon>Fungi</taxon>
        <taxon>Dikarya</taxon>
        <taxon>Ascomycota</taxon>
        <taxon>Pezizomycotina</taxon>
        <taxon>Eurotiomycetes</taxon>
        <taxon>Chaetothyriomycetidae</taxon>
        <taxon>Chaetothyriales</taxon>
        <taxon>Herpotrichiellaceae</taxon>
        <taxon>Capronia</taxon>
    </lineage>
</organism>
<dbReference type="EMBL" id="AMWN01000003">
    <property type="protein sequence ID" value="EXJ91445.1"/>
    <property type="molecule type" value="Genomic_DNA"/>
</dbReference>
<dbReference type="RefSeq" id="XP_007723639.1">
    <property type="nucleotide sequence ID" value="XM_007725449.1"/>
</dbReference>
<keyword evidence="3" id="KW-0326">Glycosidase</keyword>
<dbReference type="InterPro" id="IPR036452">
    <property type="entry name" value="Ribo_hydro-like"/>
</dbReference>
<proteinExistence type="inferred from homology"/>
<dbReference type="HOGENOM" id="CLU_036838_7_0_1"/>
<dbReference type="PANTHER" id="PTHR12304:SF25">
    <property type="entry name" value="INOSINE_URIDINE-PREFERRING NUCLEOSIDE HYDROLASE DOMAIN-CONTAINING PROTEIN"/>
    <property type="match status" value="1"/>
</dbReference>
<keyword evidence="7" id="KW-1185">Reference proteome</keyword>
<sequence>MKFPSPTLAAAAASFLSLVPVGSATKVILDNDWSTAGFIPFLLALNAGWDVLGLVGDTSNSWALQTSLHGLATLEVGNLSSCIPVYKGADYPLLNTPELFQAWEEVHGVLPWQGAFAPENLTEEAAGADPTSGDPNRVAQAAFLEGYPNGTLTGEYAAAWMIEQVHKYPGEVMIYAAGGMTNVALAVRMDPEFAKLAKGLVIMGGYIDVNLLQVTGSVNQADMNSDINLMIDPEGSKIALTADFPNITIVGNAANQVMPTQAYWDEVYQVKNPYTSLAYNYYGTTFAFWDETAMFAVLDPANVLNSTSFYLDVDTAWSSPTYGNIHGYQEALMPTAQKLQKVNYVLEVDSTKLLAEIKQSLQYPKTCADLC</sequence>
<evidence type="ECO:0000259" key="5">
    <source>
        <dbReference type="Pfam" id="PF01156"/>
    </source>
</evidence>
<dbReference type="SUPFAM" id="SSF53590">
    <property type="entry name" value="Nucleoside hydrolase"/>
    <property type="match status" value="1"/>
</dbReference>
<dbReference type="OrthoDB" id="432381at2759"/>
<evidence type="ECO:0000256" key="1">
    <source>
        <dbReference type="ARBA" id="ARBA00009176"/>
    </source>
</evidence>
<keyword evidence="2" id="KW-0378">Hydrolase</keyword>
<name>W9YP63_9EURO</name>
<dbReference type="AlphaFoldDB" id="W9YP63"/>
<dbReference type="Gene3D" id="3.90.245.10">
    <property type="entry name" value="Ribonucleoside hydrolase-like"/>
    <property type="match status" value="1"/>
</dbReference>
<dbReference type="GO" id="GO:0005829">
    <property type="term" value="C:cytosol"/>
    <property type="evidence" value="ECO:0007669"/>
    <property type="project" value="TreeGrafter"/>
</dbReference>
<dbReference type="GO" id="GO:0006152">
    <property type="term" value="P:purine nucleoside catabolic process"/>
    <property type="evidence" value="ECO:0007669"/>
    <property type="project" value="TreeGrafter"/>
</dbReference>
<dbReference type="eggNOG" id="KOG2938">
    <property type="taxonomic scope" value="Eukaryota"/>
</dbReference>
<reference evidence="6 7" key="1">
    <citation type="submission" date="2013-03" db="EMBL/GenBank/DDBJ databases">
        <title>The Genome Sequence of Capronia coronata CBS 617.96.</title>
        <authorList>
            <consortium name="The Broad Institute Genomics Platform"/>
            <person name="Cuomo C."/>
            <person name="de Hoog S."/>
            <person name="Gorbushina A."/>
            <person name="Walker B."/>
            <person name="Young S.K."/>
            <person name="Zeng Q."/>
            <person name="Gargeya S."/>
            <person name="Fitzgerald M."/>
            <person name="Haas B."/>
            <person name="Abouelleil A."/>
            <person name="Allen A.W."/>
            <person name="Alvarado L."/>
            <person name="Arachchi H.M."/>
            <person name="Berlin A.M."/>
            <person name="Chapman S.B."/>
            <person name="Gainer-Dewar J."/>
            <person name="Goldberg J."/>
            <person name="Griggs A."/>
            <person name="Gujja S."/>
            <person name="Hansen M."/>
            <person name="Howarth C."/>
            <person name="Imamovic A."/>
            <person name="Ireland A."/>
            <person name="Larimer J."/>
            <person name="McCowan C."/>
            <person name="Murphy C."/>
            <person name="Pearson M."/>
            <person name="Poon T.W."/>
            <person name="Priest M."/>
            <person name="Roberts A."/>
            <person name="Saif S."/>
            <person name="Shea T."/>
            <person name="Sisk P."/>
            <person name="Sykes S."/>
            <person name="Wortman J."/>
            <person name="Nusbaum C."/>
            <person name="Birren B."/>
        </authorList>
    </citation>
    <scope>NUCLEOTIDE SEQUENCE [LARGE SCALE GENOMIC DNA]</scope>
    <source>
        <strain evidence="6 7">CBS 617.96</strain>
    </source>
</reference>
<feature type="chain" id="PRO_5004932911" description="Inosine/uridine-preferring nucleoside hydrolase domain-containing protein" evidence="4">
    <location>
        <begin position="25"/>
        <end position="371"/>
    </location>
</feature>
<dbReference type="Proteomes" id="UP000019484">
    <property type="component" value="Unassembled WGS sequence"/>
</dbReference>
<dbReference type="STRING" id="1182541.W9YP63"/>